<evidence type="ECO:0000313" key="1">
    <source>
        <dbReference type="EMBL" id="KAB1656021.1"/>
    </source>
</evidence>
<dbReference type="RefSeq" id="WP_158040969.1">
    <property type="nucleotide sequence ID" value="NZ_JACCFV010000001.1"/>
</dbReference>
<comment type="caution">
    <text evidence="1">The sequence shown here is derived from an EMBL/GenBank/DDBJ whole genome shotgun (WGS) entry which is preliminary data.</text>
</comment>
<dbReference type="EMBL" id="WBJZ01000013">
    <property type="protein sequence ID" value="KAB1656021.1"/>
    <property type="molecule type" value="Genomic_DNA"/>
</dbReference>
<gene>
    <name evidence="1" type="ORF">F8O01_11330</name>
</gene>
<reference evidence="1 2" key="1">
    <citation type="submission" date="2019-09" db="EMBL/GenBank/DDBJ databases">
        <title>Phylogeny of genus Pseudoclavibacter and closely related genus.</title>
        <authorList>
            <person name="Li Y."/>
        </authorList>
    </citation>
    <scope>NUCLEOTIDE SEQUENCE [LARGE SCALE GENOMIC DNA]</scope>
    <source>
        <strain evidence="1 2">DSM 23821</strain>
    </source>
</reference>
<accession>A0A7J5BQH1</accession>
<organism evidence="1 2">
    <name type="scientific">Pseudoclavibacter chungangensis</name>
    <dbReference type="NCBI Taxonomy" id="587635"/>
    <lineage>
        <taxon>Bacteria</taxon>
        <taxon>Bacillati</taxon>
        <taxon>Actinomycetota</taxon>
        <taxon>Actinomycetes</taxon>
        <taxon>Micrococcales</taxon>
        <taxon>Microbacteriaceae</taxon>
        <taxon>Pseudoclavibacter</taxon>
    </lineage>
</organism>
<dbReference type="AlphaFoldDB" id="A0A7J5BQH1"/>
<sequence length="93" mass="10113">MRHGVERELLELGVGRALPFELPLAGGLGLDDREWVVLSSRSLGIGRRTLKSNSRRVSSMAERGRTPGVSVPVYRTRVGRGALSTCRARRAAA</sequence>
<dbReference type="Proteomes" id="UP000467240">
    <property type="component" value="Unassembled WGS sequence"/>
</dbReference>
<proteinExistence type="predicted"/>
<evidence type="ECO:0000313" key="2">
    <source>
        <dbReference type="Proteomes" id="UP000467240"/>
    </source>
</evidence>
<protein>
    <submittedName>
        <fullName evidence="1">Uncharacterized protein</fullName>
    </submittedName>
</protein>
<name>A0A7J5BQH1_9MICO</name>
<keyword evidence="2" id="KW-1185">Reference proteome</keyword>